<dbReference type="GO" id="GO:0003700">
    <property type="term" value="F:DNA-binding transcription factor activity"/>
    <property type="evidence" value="ECO:0007669"/>
    <property type="project" value="InterPro"/>
</dbReference>
<reference evidence="5 6" key="1">
    <citation type="submission" date="2016-10" db="EMBL/GenBank/DDBJ databases">
        <authorList>
            <person name="de Groot N.N."/>
        </authorList>
    </citation>
    <scope>NUCLEOTIDE SEQUENCE [LARGE SCALE GENOMIC DNA]</scope>
    <source>
        <strain evidence="5 6">R5</strain>
    </source>
</reference>
<dbReference type="Pfam" id="PF07729">
    <property type="entry name" value="FCD"/>
    <property type="match status" value="1"/>
</dbReference>
<evidence type="ECO:0000259" key="4">
    <source>
        <dbReference type="PROSITE" id="PS50949"/>
    </source>
</evidence>
<dbReference type="Gene3D" id="1.10.10.10">
    <property type="entry name" value="Winged helix-like DNA-binding domain superfamily/Winged helix DNA-binding domain"/>
    <property type="match status" value="1"/>
</dbReference>
<name>A0A1G6TWC2_9BRAD</name>
<keyword evidence="3" id="KW-0804">Transcription</keyword>
<dbReference type="PANTHER" id="PTHR43537:SF39">
    <property type="entry name" value="HTH-TYPE TRANSCRIPTIONAL REGULATOR MCBR"/>
    <property type="match status" value="1"/>
</dbReference>
<dbReference type="SUPFAM" id="SSF46785">
    <property type="entry name" value="Winged helix' DNA-binding domain"/>
    <property type="match status" value="1"/>
</dbReference>
<dbReference type="InterPro" id="IPR011711">
    <property type="entry name" value="GntR_C"/>
</dbReference>
<evidence type="ECO:0000256" key="1">
    <source>
        <dbReference type="ARBA" id="ARBA00023015"/>
    </source>
</evidence>
<dbReference type="SMART" id="SM00345">
    <property type="entry name" value="HTH_GNTR"/>
    <property type="match status" value="1"/>
</dbReference>
<sequence length="261" mass="28834">MRKAGSQRAERSASSSTIPTPSALDWLHVGRDNLHARAYLMLRKALMAGRFRPGQRLLLKPLADELGVSVTPVREALLRLASERGLVPHQSRTMMVPVLSVARFREIRDIRIELEGRAAEAAANNISSSDIVVLEKMQEQLMLARRQRDVQAVLAINEEFHFRIYRSSDLPVVCGLIENLWVQIGPLLTLNDFSASTTAKDHPHRAILASLAAKDGAGARFALANDILWAGTYLEKAVITLNQPAEDKNKKRSSASTVDAN</sequence>
<dbReference type="PANTHER" id="PTHR43537">
    <property type="entry name" value="TRANSCRIPTIONAL REGULATOR, GNTR FAMILY"/>
    <property type="match status" value="1"/>
</dbReference>
<dbReference type="SUPFAM" id="SSF48008">
    <property type="entry name" value="GntR ligand-binding domain-like"/>
    <property type="match status" value="1"/>
</dbReference>
<proteinExistence type="predicted"/>
<accession>A0A1G6TWC2</accession>
<evidence type="ECO:0000256" key="2">
    <source>
        <dbReference type="ARBA" id="ARBA00023125"/>
    </source>
</evidence>
<evidence type="ECO:0000313" key="5">
    <source>
        <dbReference type="EMBL" id="SDD32605.1"/>
    </source>
</evidence>
<feature type="domain" description="HTH gntR-type" evidence="4">
    <location>
        <begin position="32"/>
        <end position="99"/>
    </location>
</feature>
<dbReference type="EMBL" id="FMZW01000010">
    <property type="protein sequence ID" value="SDD32605.1"/>
    <property type="molecule type" value="Genomic_DNA"/>
</dbReference>
<keyword evidence="1" id="KW-0805">Transcription regulation</keyword>
<dbReference type="AlphaFoldDB" id="A0A1G6TWC2"/>
<dbReference type="InterPro" id="IPR036390">
    <property type="entry name" value="WH_DNA-bd_sf"/>
</dbReference>
<dbReference type="GO" id="GO:0003677">
    <property type="term" value="F:DNA binding"/>
    <property type="evidence" value="ECO:0007669"/>
    <property type="project" value="UniProtKB-KW"/>
</dbReference>
<dbReference type="Pfam" id="PF00392">
    <property type="entry name" value="GntR"/>
    <property type="match status" value="1"/>
</dbReference>
<gene>
    <name evidence="5" type="ORF">SAMN05216337_101010</name>
</gene>
<dbReference type="InterPro" id="IPR036388">
    <property type="entry name" value="WH-like_DNA-bd_sf"/>
</dbReference>
<protein>
    <submittedName>
        <fullName evidence="5">DNA-binding transcriptional regulator, GntR family</fullName>
    </submittedName>
</protein>
<keyword evidence="2 5" id="KW-0238">DNA-binding</keyword>
<dbReference type="RefSeq" id="WP_092082794.1">
    <property type="nucleotide sequence ID" value="NZ_FMZW01000010.1"/>
</dbReference>
<organism evidence="5 6">
    <name type="scientific">Bradyrhizobium brasilense</name>
    <dbReference type="NCBI Taxonomy" id="1419277"/>
    <lineage>
        <taxon>Bacteria</taxon>
        <taxon>Pseudomonadati</taxon>
        <taxon>Pseudomonadota</taxon>
        <taxon>Alphaproteobacteria</taxon>
        <taxon>Hyphomicrobiales</taxon>
        <taxon>Nitrobacteraceae</taxon>
        <taxon>Bradyrhizobium</taxon>
    </lineage>
</organism>
<dbReference type="Gene3D" id="1.20.120.530">
    <property type="entry name" value="GntR ligand-binding domain-like"/>
    <property type="match status" value="1"/>
</dbReference>
<evidence type="ECO:0000256" key="3">
    <source>
        <dbReference type="ARBA" id="ARBA00023163"/>
    </source>
</evidence>
<dbReference type="PROSITE" id="PS50949">
    <property type="entry name" value="HTH_GNTR"/>
    <property type="match status" value="1"/>
</dbReference>
<evidence type="ECO:0000313" key="6">
    <source>
        <dbReference type="Proteomes" id="UP000199245"/>
    </source>
</evidence>
<dbReference type="InterPro" id="IPR008920">
    <property type="entry name" value="TF_FadR/GntR_C"/>
</dbReference>
<dbReference type="SMART" id="SM00895">
    <property type="entry name" value="FCD"/>
    <property type="match status" value="1"/>
</dbReference>
<dbReference type="Proteomes" id="UP000199245">
    <property type="component" value="Unassembled WGS sequence"/>
</dbReference>
<dbReference type="InterPro" id="IPR000524">
    <property type="entry name" value="Tscrpt_reg_HTH_GntR"/>
</dbReference>